<proteinExistence type="predicted"/>
<organism evidence="1 2">
    <name type="scientific">Rhodocytophaga rosea</name>
    <dbReference type="NCBI Taxonomy" id="2704465"/>
    <lineage>
        <taxon>Bacteria</taxon>
        <taxon>Pseudomonadati</taxon>
        <taxon>Bacteroidota</taxon>
        <taxon>Cytophagia</taxon>
        <taxon>Cytophagales</taxon>
        <taxon>Rhodocytophagaceae</taxon>
        <taxon>Rhodocytophaga</taxon>
    </lineage>
</organism>
<keyword evidence="2" id="KW-1185">Reference proteome</keyword>
<dbReference type="AlphaFoldDB" id="A0A6C0GHG0"/>
<dbReference type="Proteomes" id="UP000480178">
    <property type="component" value="Chromosome"/>
</dbReference>
<dbReference type="EMBL" id="CP048222">
    <property type="protein sequence ID" value="QHT67438.1"/>
    <property type="molecule type" value="Genomic_DNA"/>
</dbReference>
<dbReference type="RefSeq" id="WP_162443467.1">
    <property type="nucleotide sequence ID" value="NZ_CP048222.1"/>
</dbReference>
<reference evidence="1 2" key="1">
    <citation type="submission" date="2020-01" db="EMBL/GenBank/DDBJ databases">
        <authorList>
            <person name="Kim M.K."/>
        </authorList>
    </citation>
    <scope>NUCLEOTIDE SEQUENCE [LARGE SCALE GENOMIC DNA]</scope>
    <source>
        <strain evidence="1 2">172606-1</strain>
    </source>
</reference>
<gene>
    <name evidence="1" type="ORF">GXP67_12760</name>
</gene>
<evidence type="ECO:0000313" key="2">
    <source>
        <dbReference type="Proteomes" id="UP000480178"/>
    </source>
</evidence>
<protein>
    <submittedName>
        <fullName evidence="1">Uncharacterized protein</fullName>
    </submittedName>
</protein>
<sequence>MGMTTSLYGCIIEHGVYNELREKICSHNDLAINSLPSYDEWPPLTKQMFAITQDSNFPRTPPSYEYWGRAIHFGGNFKSIEYEWKEWKAKFENLLQKLIWREAFVHFKTEYTDVQTFQWKIDSNKWSPYDKIEFGIINKEFWNFQGDQT</sequence>
<name>A0A6C0GHG0_9BACT</name>
<dbReference type="KEGG" id="rhoz:GXP67_12760"/>
<accession>A0A6C0GHG0</accession>
<evidence type="ECO:0000313" key="1">
    <source>
        <dbReference type="EMBL" id="QHT67438.1"/>
    </source>
</evidence>